<dbReference type="InterPro" id="IPR007110">
    <property type="entry name" value="Ig-like_dom"/>
</dbReference>
<evidence type="ECO:0000313" key="9">
    <source>
        <dbReference type="Proteomes" id="UP000823561"/>
    </source>
</evidence>
<evidence type="ECO:0000256" key="5">
    <source>
        <dbReference type="ARBA" id="ARBA00023319"/>
    </source>
</evidence>
<dbReference type="Pfam" id="PF13927">
    <property type="entry name" value="Ig_3"/>
    <property type="match status" value="1"/>
</dbReference>
<proteinExistence type="predicted"/>
<keyword evidence="6" id="KW-1133">Transmembrane helix</keyword>
<dbReference type="Proteomes" id="UP000823561">
    <property type="component" value="Chromosome 7"/>
</dbReference>
<protein>
    <recommendedName>
        <fullName evidence="7">Ig-like domain-containing protein</fullName>
    </recommendedName>
</protein>
<dbReference type="PANTHER" id="PTHR11640">
    <property type="entry name" value="NEPHRIN"/>
    <property type="match status" value="1"/>
</dbReference>
<dbReference type="GO" id="GO:0005911">
    <property type="term" value="C:cell-cell junction"/>
    <property type="evidence" value="ECO:0007669"/>
    <property type="project" value="TreeGrafter"/>
</dbReference>
<organism evidence="8 9">
    <name type="scientific">Alosa alosa</name>
    <name type="common">allis shad</name>
    <dbReference type="NCBI Taxonomy" id="278164"/>
    <lineage>
        <taxon>Eukaryota</taxon>
        <taxon>Metazoa</taxon>
        <taxon>Chordata</taxon>
        <taxon>Craniata</taxon>
        <taxon>Vertebrata</taxon>
        <taxon>Euteleostomi</taxon>
        <taxon>Actinopterygii</taxon>
        <taxon>Neopterygii</taxon>
        <taxon>Teleostei</taxon>
        <taxon>Clupei</taxon>
        <taxon>Clupeiformes</taxon>
        <taxon>Clupeoidei</taxon>
        <taxon>Clupeidae</taxon>
        <taxon>Alosa</taxon>
    </lineage>
</organism>
<dbReference type="SMART" id="SM00408">
    <property type="entry name" value="IGc2"/>
    <property type="match status" value="1"/>
</dbReference>
<dbReference type="InterPro" id="IPR051275">
    <property type="entry name" value="Cell_adhesion_signaling"/>
</dbReference>
<keyword evidence="9" id="KW-1185">Reference proteome</keyword>
<evidence type="ECO:0000256" key="4">
    <source>
        <dbReference type="ARBA" id="ARBA00023180"/>
    </source>
</evidence>
<dbReference type="Gene3D" id="2.60.40.10">
    <property type="entry name" value="Immunoglobulins"/>
    <property type="match status" value="1"/>
</dbReference>
<keyword evidence="2 6" id="KW-0472">Membrane</keyword>
<keyword evidence="6" id="KW-0812">Transmembrane</keyword>
<accession>A0AAV6GTZ8</accession>
<evidence type="ECO:0000313" key="8">
    <source>
        <dbReference type="EMBL" id="KAG5278350.1"/>
    </source>
</evidence>
<dbReference type="GO" id="GO:0005886">
    <property type="term" value="C:plasma membrane"/>
    <property type="evidence" value="ECO:0007669"/>
    <property type="project" value="TreeGrafter"/>
</dbReference>
<dbReference type="InterPro" id="IPR003598">
    <property type="entry name" value="Ig_sub2"/>
</dbReference>
<dbReference type="InterPro" id="IPR003599">
    <property type="entry name" value="Ig_sub"/>
</dbReference>
<comment type="subcellular location">
    <subcellularLocation>
        <location evidence="1">Membrane</location>
        <topology evidence="1">Single-pass type I membrane protein</topology>
    </subcellularLocation>
</comment>
<feature type="transmembrane region" description="Helical" evidence="6">
    <location>
        <begin position="110"/>
        <end position="130"/>
    </location>
</feature>
<evidence type="ECO:0000256" key="1">
    <source>
        <dbReference type="ARBA" id="ARBA00004479"/>
    </source>
</evidence>
<evidence type="ECO:0000256" key="2">
    <source>
        <dbReference type="ARBA" id="ARBA00023136"/>
    </source>
</evidence>
<dbReference type="EMBL" id="JADWDJ010000007">
    <property type="protein sequence ID" value="KAG5278350.1"/>
    <property type="molecule type" value="Genomic_DNA"/>
</dbReference>
<evidence type="ECO:0000259" key="7">
    <source>
        <dbReference type="PROSITE" id="PS50835"/>
    </source>
</evidence>
<name>A0AAV6GTZ8_9TELE</name>
<dbReference type="SMART" id="SM00409">
    <property type="entry name" value="IG"/>
    <property type="match status" value="1"/>
</dbReference>
<keyword evidence="3" id="KW-1015">Disulfide bond</keyword>
<evidence type="ECO:0000256" key="6">
    <source>
        <dbReference type="SAM" id="Phobius"/>
    </source>
</evidence>
<dbReference type="PANTHER" id="PTHR11640:SF31">
    <property type="entry name" value="IRREGULAR CHIASM C-ROUGHEST PROTEIN-RELATED"/>
    <property type="match status" value="1"/>
</dbReference>
<dbReference type="InterPro" id="IPR013783">
    <property type="entry name" value="Ig-like_fold"/>
</dbReference>
<keyword evidence="4" id="KW-0325">Glycoprotein</keyword>
<dbReference type="AlphaFoldDB" id="A0AAV6GTZ8"/>
<sequence length="142" mass="15920">MDVNNKPRLVSLNQNVSLTEGDRLELNCTADANPSPTYEWRRDNKTLENNSSSSTLLIESVEMDSAGVYECIVSNTQGKVSVKIRVDVRNNPRGIIIDNPRTIIIDTPRAIMIGVVVVALVVFLVLVVLIRRKHCKRNEPHQ</sequence>
<dbReference type="PROSITE" id="PS50835">
    <property type="entry name" value="IG_LIKE"/>
    <property type="match status" value="1"/>
</dbReference>
<dbReference type="FunFam" id="2.60.40.10:FF:000032">
    <property type="entry name" value="palladin isoform X1"/>
    <property type="match status" value="1"/>
</dbReference>
<comment type="caution">
    <text evidence="8">The sequence shown here is derived from an EMBL/GenBank/DDBJ whole genome shotgun (WGS) entry which is preliminary data.</text>
</comment>
<reference evidence="8" key="1">
    <citation type="submission" date="2020-10" db="EMBL/GenBank/DDBJ databases">
        <title>Chromosome-scale genome assembly of the Allis shad, Alosa alosa.</title>
        <authorList>
            <person name="Margot Z."/>
            <person name="Christophe K."/>
            <person name="Cabau C."/>
            <person name="Louis A."/>
            <person name="Berthelot C."/>
            <person name="Parey E."/>
            <person name="Roest Crollius H."/>
            <person name="Montfort J."/>
            <person name="Robinson-Rechavi M."/>
            <person name="Bucao C."/>
            <person name="Bouchez O."/>
            <person name="Gislard M."/>
            <person name="Lluch J."/>
            <person name="Milhes M."/>
            <person name="Lampietro C."/>
            <person name="Lopez Roques C."/>
            <person name="Donnadieu C."/>
            <person name="Braasch I."/>
            <person name="Desvignes T."/>
            <person name="Postlethwait J."/>
            <person name="Bobe J."/>
            <person name="Guiguen Y."/>
        </authorList>
    </citation>
    <scope>NUCLEOTIDE SEQUENCE</scope>
    <source>
        <strain evidence="8">M-15738</strain>
        <tissue evidence="8">Blood</tissue>
    </source>
</reference>
<feature type="domain" description="Ig-like" evidence="7">
    <location>
        <begin position="7"/>
        <end position="87"/>
    </location>
</feature>
<dbReference type="SUPFAM" id="SSF48726">
    <property type="entry name" value="Immunoglobulin"/>
    <property type="match status" value="1"/>
</dbReference>
<evidence type="ECO:0000256" key="3">
    <source>
        <dbReference type="ARBA" id="ARBA00023157"/>
    </source>
</evidence>
<dbReference type="GO" id="GO:0050839">
    <property type="term" value="F:cell adhesion molecule binding"/>
    <property type="evidence" value="ECO:0007669"/>
    <property type="project" value="TreeGrafter"/>
</dbReference>
<dbReference type="InterPro" id="IPR036179">
    <property type="entry name" value="Ig-like_dom_sf"/>
</dbReference>
<dbReference type="GO" id="GO:0098609">
    <property type="term" value="P:cell-cell adhesion"/>
    <property type="evidence" value="ECO:0007669"/>
    <property type="project" value="TreeGrafter"/>
</dbReference>
<keyword evidence="5" id="KW-0393">Immunoglobulin domain</keyword>
<gene>
    <name evidence="8" type="ORF">AALO_G00098000</name>
</gene>